<dbReference type="EMBL" id="LNKA01000001">
    <property type="protein sequence ID" value="KTC66464.1"/>
    <property type="molecule type" value="Genomic_DNA"/>
</dbReference>
<evidence type="ECO:0000256" key="5">
    <source>
        <dbReference type="SAM" id="Phobius"/>
    </source>
</evidence>
<keyword evidence="2 5" id="KW-0812">Transmembrane</keyword>
<dbReference type="EMBL" id="LR134437">
    <property type="protein sequence ID" value="VEH86248.1"/>
    <property type="molecule type" value="Genomic_DNA"/>
</dbReference>
<protein>
    <submittedName>
        <fullName evidence="7 8">RDD family</fullName>
    </submittedName>
</protein>
<proteinExistence type="predicted"/>
<evidence type="ECO:0000313" key="9">
    <source>
        <dbReference type="Proteomes" id="UP000054859"/>
    </source>
</evidence>
<dbReference type="Pfam" id="PF06271">
    <property type="entry name" value="RDD"/>
    <property type="match status" value="1"/>
</dbReference>
<comment type="subcellular location">
    <subcellularLocation>
        <location evidence="1">Membrane</location>
        <topology evidence="1">Multi-pass membrane protein</topology>
    </subcellularLocation>
</comment>
<reference evidence="8 10" key="2">
    <citation type="submission" date="2018-12" db="EMBL/GenBank/DDBJ databases">
        <authorList>
            <consortium name="Pathogen Informatics"/>
        </authorList>
    </citation>
    <scope>NUCLEOTIDE SEQUENCE [LARGE SCALE GENOMIC DNA]</scope>
    <source>
        <strain evidence="8 10">NCTC12735</strain>
        <plasmid evidence="10">28</plasmid>
    </source>
</reference>
<keyword evidence="3 5" id="KW-1133">Transmembrane helix</keyword>
<sequence length="121" mass="14328">MRLKRLGALFYDLLTILALLLTFTAICITLNKGRPIQPETLWFQMALLLIIYTYYSVSCKLAGQTIGMRAWRIQLVSLEKSLKHKQLFFRFCLTPLFLFSGFIFRTPEKFIKKMTKTEYRF</sequence>
<evidence type="ECO:0000313" key="10">
    <source>
        <dbReference type="Proteomes" id="UP000281170"/>
    </source>
</evidence>
<dbReference type="Proteomes" id="UP000281170">
    <property type="component" value="Plasmid 28"/>
</dbReference>
<name>A0A0W0R5Y6_9GAMM</name>
<evidence type="ECO:0000313" key="8">
    <source>
        <dbReference type="EMBL" id="VEH86248.1"/>
    </source>
</evidence>
<evidence type="ECO:0000259" key="6">
    <source>
        <dbReference type="Pfam" id="PF06271"/>
    </source>
</evidence>
<dbReference type="PATRIC" id="fig|45056.6.peg.1161"/>
<dbReference type="STRING" id="45056.Lade_1122"/>
<feature type="domain" description="RDD" evidence="6">
    <location>
        <begin position="4"/>
        <end position="104"/>
    </location>
</feature>
<reference evidence="7 9" key="1">
    <citation type="submission" date="2015-11" db="EMBL/GenBank/DDBJ databases">
        <title>Identification of large and diverse effector repertoires of 38 Legionella species.</title>
        <authorList>
            <person name="Burstein D."/>
            <person name="Amaro F."/>
            <person name="Zusman T."/>
            <person name="Lifshitz Z."/>
            <person name="Cohen O."/>
            <person name="Gilbert J.A."/>
            <person name="Pupko T."/>
            <person name="Shuman H.A."/>
            <person name="Segal G."/>
        </authorList>
    </citation>
    <scope>NUCLEOTIDE SEQUENCE [LARGE SCALE GENOMIC DNA]</scope>
    <source>
        <strain evidence="7 9">1762-AUS-E</strain>
    </source>
</reference>
<dbReference type="AlphaFoldDB" id="A0A0W0R5Y6"/>
<evidence type="ECO:0000256" key="4">
    <source>
        <dbReference type="ARBA" id="ARBA00023136"/>
    </source>
</evidence>
<keyword evidence="8" id="KW-0614">Plasmid</keyword>
<evidence type="ECO:0000256" key="3">
    <source>
        <dbReference type="ARBA" id="ARBA00022989"/>
    </source>
</evidence>
<dbReference type="OrthoDB" id="9793824at2"/>
<feature type="transmembrane region" description="Helical" evidence="5">
    <location>
        <begin position="40"/>
        <end position="57"/>
    </location>
</feature>
<evidence type="ECO:0000313" key="7">
    <source>
        <dbReference type="EMBL" id="KTC66464.1"/>
    </source>
</evidence>
<dbReference type="GO" id="GO:0016020">
    <property type="term" value="C:membrane"/>
    <property type="evidence" value="ECO:0007669"/>
    <property type="project" value="UniProtKB-SubCell"/>
</dbReference>
<dbReference type="InterPro" id="IPR010432">
    <property type="entry name" value="RDD"/>
</dbReference>
<gene>
    <name evidence="7" type="ORF">Lade_1122</name>
    <name evidence="8" type="ORF">NCTC12735_01896</name>
</gene>
<keyword evidence="4 5" id="KW-0472">Membrane</keyword>
<dbReference type="KEGG" id="ladl:NCTC12735_01896"/>
<feature type="transmembrane region" description="Helical" evidence="5">
    <location>
        <begin position="87"/>
        <end position="104"/>
    </location>
</feature>
<evidence type="ECO:0000256" key="1">
    <source>
        <dbReference type="ARBA" id="ARBA00004141"/>
    </source>
</evidence>
<evidence type="ECO:0000256" key="2">
    <source>
        <dbReference type="ARBA" id="ARBA00022692"/>
    </source>
</evidence>
<geneLocation type="plasmid" evidence="8 10">
    <name>28</name>
</geneLocation>
<accession>A0A0W0R5Y6</accession>
<dbReference type="RefSeq" id="WP_058462134.1">
    <property type="nucleotide sequence ID" value="NZ_CAAAHS010000002.1"/>
</dbReference>
<organism evidence="7 9">
    <name type="scientific">Legionella adelaidensis</name>
    <dbReference type="NCBI Taxonomy" id="45056"/>
    <lineage>
        <taxon>Bacteria</taxon>
        <taxon>Pseudomonadati</taxon>
        <taxon>Pseudomonadota</taxon>
        <taxon>Gammaproteobacteria</taxon>
        <taxon>Legionellales</taxon>
        <taxon>Legionellaceae</taxon>
        <taxon>Legionella</taxon>
    </lineage>
</organism>
<keyword evidence="9" id="KW-1185">Reference proteome</keyword>
<feature type="transmembrane region" description="Helical" evidence="5">
    <location>
        <begin position="6"/>
        <end position="28"/>
    </location>
</feature>
<dbReference type="Proteomes" id="UP000054859">
    <property type="component" value="Unassembled WGS sequence"/>
</dbReference>